<evidence type="ECO:0000313" key="3">
    <source>
        <dbReference type="Proteomes" id="UP001596435"/>
    </source>
</evidence>
<dbReference type="RefSeq" id="WP_100890176.1">
    <property type="nucleotide sequence ID" value="NZ_BAABKV010000001.1"/>
</dbReference>
<name>A0ABW2FU77_9ACTN</name>
<protein>
    <submittedName>
        <fullName evidence="2">Uncharacterized protein</fullName>
    </submittedName>
</protein>
<keyword evidence="3" id="KW-1185">Reference proteome</keyword>
<organism evidence="2 3">
    <name type="scientific">Kitasatospora paranensis</name>
    <dbReference type="NCBI Taxonomy" id="258053"/>
    <lineage>
        <taxon>Bacteria</taxon>
        <taxon>Bacillati</taxon>
        <taxon>Actinomycetota</taxon>
        <taxon>Actinomycetes</taxon>
        <taxon>Kitasatosporales</taxon>
        <taxon>Streptomycetaceae</taxon>
        <taxon>Kitasatospora</taxon>
    </lineage>
</organism>
<accession>A0ABW2FU77</accession>
<reference evidence="3" key="1">
    <citation type="journal article" date="2019" name="Int. J. Syst. Evol. Microbiol.">
        <title>The Global Catalogue of Microorganisms (GCM) 10K type strain sequencing project: providing services to taxonomists for standard genome sequencing and annotation.</title>
        <authorList>
            <consortium name="The Broad Institute Genomics Platform"/>
            <consortium name="The Broad Institute Genome Sequencing Center for Infectious Disease"/>
            <person name="Wu L."/>
            <person name="Ma J."/>
        </authorList>
    </citation>
    <scope>NUCLEOTIDE SEQUENCE [LARGE SCALE GENOMIC DNA]</scope>
    <source>
        <strain evidence="3">CGMCC 1.12859</strain>
    </source>
</reference>
<dbReference type="PROSITE" id="PS51257">
    <property type="entry name" value="PROKAR_LIPOPROTEIN"/>
    <property type="match status" value="1"/>
</dbReference>
<comment type="caution">
    <text evidence="2">The sequence shown here is derived from an EMBL/GenBank/DDBJ whole genome shotgun (WGS) entry which is preliminary data.</text>
</comment>
<sequence length="85" mass="8344">MYRGLTRTAVLLALAGAACLPGIATAQAAGQTRTIVIGDQNQVAGSDIFNAGGDNTVGSNDGTNAGTGRLDVSAIAAAVAKHYLG</sequence>
<dbReference type="Proteomes" id="UP001596435">
    <property type="component" value="Unassembled WGS sequence"/>
</dbReference>
<feature type="signal peptide" evidence="1">
    <location>
        <begin position="1"/>
        <end position="28"/>
    </location>
</feature>
<evidence type="ECO:0000313" key="2">
    <source>
        <dbReference type="EMBL" id="MFC7180771.1"/>
    </source>
</evidence>
<feature type="chain" id="PRO_5046557685" evidence="1">
    <location>
        <begin position="29"/>
        <end position="85"/>
    </location>
</feature>
<dbReference type="EMBL" id="JBHTAJ010000023">
    <property type="protein sequence ID" value="MFC7180771.1"/>
    <property type="molecule type" value="Genomic_DNA"/>
</dbReference>
<keyword evidence="1" id="KW-0732">Signal</keyword>
<gene>
    <name evidence="2" type="ORF">ACFQMG_14525</name>
</gene>
<proteinExistence type="predicted"/>
<evidence type="ECO:0000256" key="1">
    <source>
        <dbReference type="SAM" id="SignalP"/>
    </source>
</evidence>